<dbReference type="NCBIfam" id="TIGR02532">
    <property type="entry name" value="IV_pilin_GFxxxE"/>
    <property type="match status" value="1"/>
</dbReference>
<accession>A0A9Q7HUI5</accession>
<name>A0A9Q7HUI5_9FIRM</name>
<organism evidence="2 3">
    <name type="scientific">Thomasclavelia ramosa</name>
    <dbReference type="NCBI Taxonomy" id="1547"/>
    <lineage>
        <taxon>Bacteria</taxon>
        <taxon>Bacillati</taxon>
        <taxon>Bacillota</taxon>
        <taxon>Erysipelotrichia</taxon>
        <taxon>Erysipelotrichales</taxon>
        <taxon>Coprobacillaceae</taxon>
        <taxon>Thomasclavelia</taxon>
    </lineage>
</organism>
<sequence>MINNKGMTLVEEIVALAIISIASLIMLVGFSTAANVFADSTRYKDITNKQYAALLGNENTDKDINVSNEDAKVIIKVADKVITVKTNQSNATSKKDSQTMLSKLNFNNINLSNTPQTVANCNDFLDSVLSFTTIKQFDEWIAEQGIDVASYNGWYKNNDCYRYYYYNRYGAAHLTLEQDIINECNRIFDEVHQTATNQNEKKARIGDKTLYIKPYFCGGIWQVGIDSEDGYFLMASELPGISGGTQWRTNLIYARGSWYYKVFAFGTSDQNSYVDVAGFSNAKATVDSLFDGSISEKINLSDQSQWVKIK</sequence>
<keyword evidence="1" id="KW-1133">Transmembrane helix</keyword>
<dbReference type="Proteomes" id="UP001211987">
    <property type="component" value="Unassembled WGS sequence"/>
</dbReference>
<dbReference type="GeneID" id="64194950"/>
<gene>
    <name evidence="2" type="ORF">PM738_06940</name>
</gene>
<dbReference type="InterPro" id="IPR012902">
    <property type="entry name" value="N_methyl_site"/>
</dbReference>
<evidence type="ECO:0000256" key="1">
    <source>
        <dbReference type="SAM" id="Phobius"/>
    </source>
</evidence>
<keyword evidence="1" id="KW-0812">Transmembrane</keyword>
<dbReference type="AlphaFoldDB" id="A0A9Q7HUI5"/>
<comment type="caution">
    <text evidence="2">The sequence shown here is derived from an EMBL/GenBank/DDBJ whole genome shotgun (WGS) entry which is preliminary data.</text>
</comment>
<evidence type="ECO:0000313" key="2">
    <source>
        <dbReference type="EMBL" id="MDB7083530.1"/>
    </source>
</evidence>
<feature type="transmembrane region" description="Helical" evidence="1">
    <location>
        <begin position="13"/>
        <end position="38"/>
    </location>
</feature>
<proteinExistence type="predicted"/>
<keyword evidence="1" id="KW-0472">Membrane</keyword>
<reference evidence="2" key="1">
    <citation type="submission" date="2023-01" db="EMBL/GenBank/DDBJ databases">
        <title>Human gut microbiome strain richness.</title>
        <authorList>
            <person name="Chen-Liaw A."/>
        </authorList>
    </citation>
    <scope>NUCLEOTIDE SEQUENCE</scope>
    <source>
        <strain evidence="2">1001217st2_G6_1001217B_191108</strain>
    </source>
</reference>
<dbReference type="EMBL" id="JAQLKE010000008">
    <property type="protein sequence ID" value="MDB7083530.1"/>
    <property type="molecule type" value="Genomic_DNA"/>
</dbReference>
<dbReference type="RefSeq" id="WP_003536123.1">
    <property type="nucleotide sequence ID" value="NZ_AP031443.1"/>
</dbReference>
<protein>
    <submittedName>
        <fullName evidence="2">Prepilin-type N-terminal cleavage/methylation domain-containing protein</fullName>
    </submittedName>
</protein>
<dbReference type="Gene3D" id="3.30.1690.20">
    <property type="match status" value="1"/>
</dbReference>
<evidence type="ECO:0000313" key="3">
    <source>
        <dbReference type="Proteomes" id="UP001211987"/>
    </source>
</evidence>